<dbReference type="PANTHER" id="PTHR12784">
    <property type="entry name" value="STEERIN"/>
    <property type="match status" value="1"/>
</dbReference>
<dbReference type="SUPFAM" id="SSF52540">
    <property type="entry name" value="P-loop containing nucleoside triphosphate hydrolases"/>
    <property type="match status" value="1"/>
</dbReference>
<evidence type="ECO:0000313" key="3">
    <source>
        <dbReference type="EMBL" id="KAL0155680.1"/>
    </source>
</evidence>
<reference evidence="3 4" key="1">
    <citation type="submission" date="2024-05" db="EMBL/GenBank/DDBJ databases">
        <title>Genome sequencing and assembly of Indian major carp, Cirrhinus mrigala (Hamilton, 1822).</title>
        <authorList>
            <person name="Mohindra V."/>
            <person name="Chowdhury L.M."/>
            <person name="Lal K."/>
            <person name="Jena J.K."/>
        </authorList>
    </citation>
    <scope>NUCLEOTIDE SEQUENCE [LARGE SCALE GENOMIC DNA]</scope>
    <source>
        <strain evidence="3">CM1030</strain>
        <tissue evidence="3">Blood</tissue>
    </source>
</reference>
<evidence type="ECO:0000256" key="1">
    <source>
        <dbReference type="ARBA" id="ARBA00006255"/>
    </source>
</evidence>
<protein>
    <recommendedName>
        <fullName evidence="2">Neuron navigator 1-like ubiquitin-like domain-containing protein</fullName>
    </recommendedName>
</protein>
<keyword evidence="4" id="KW-1185">Reference proteome</keyword>
<comment type="similarity">
    <text evidence="1">Belongs to the Nav/unc-53 family.</text>
</comment>
<dbReference type="Pfam" id="PF23092">
    <property type="entry name" value="Ubiquitin_6"/>
    <property type="match status" value="1"/>
</dbReference>
<feature type="non-terminal residue" evidence="3">
    <location>
        <position position="127"/>
    </location>
</feature>
<name>A0ABD0N1Q6_CIRMR</name>
<dbReference type="Gene3D" id="3.40.50.300">
    <property type="entry name" value="P-loop containing nucleotide triphosphate hydrolases"/>
    <property type="match status" value="1"/>
</dbReference>
<feature type="domain" description="Neuron navigator 1-like ubiquitin-like" evidence="2">
    <location>
        <begin position="1"/>
        <end position="45"/>
    </location>
</feature>
<dbReference type="InterPro" id="IPR057126">
    <property type="entry name" value="NAV1-like_ubiquitin-like"/>
</dbReference>
<dbReference type="InterPro" id="IPR027417">
    <property type="entry name" value="P-loop_NTPase"/>
</dbReference>
<gene>
    <name evidence="3" type="ORF">M9458_049943</name>
</gene>
<feature type="non-terminal residue" evidence="3">
    <location>
        <position position="1"/>
    </location>
</feature>
<dbReference type="InterPro" id="IPR039041">
    <property type="entry name" value="Nav/unc-53"/>
</dbReference>
<organism evidence="3 4">
    <name type="scientific">Cirrhinus mrigala</name>
    <name type="common">Mrigala</name>
    <dbReference type="NCBI Taxonomy" id="683832"/>
    <lineage>
        <taxon>Eukaryota</taxon>
        <taxon>Metazoa</taxon>
        <taxon>Chordata</taxon>
        <taxon>Craniata</taxon>
        <taxon>Vertebrata</taxon>
        <taxon>Euteleostomi</taxon>
        <taxon>Actinopterygii</taxon>
        <taxon>Neopterygii</taxon>
        <taxon>Teleostei</taxon>
        <taxon>Ostariophysi</taxon>
        <taxon>Cypriniformes</taxon>
        <taxon>Cyprinidae</taxon>
        <taxon>Labeoninae</taxon>
        <taxon>Labeonini</taxon>
        <taxon>Cirrhinus</taxon>
    </lineage>
</organism>
<accession>A0ABD0N1Q6</accession>
<dbReference type="Proteomes" id="UP001529510">
    <property type="component" value="Unassembled WGS sequence"/>
</dbReference>
<dbReference type="PANTHER" id="PTHR12784:SF6">
    <property type="entry name" value="NEURON NAVIGATOR 2"/>
    <property type="match status" value="1"/>
</dbReference>
<evidence type="ECO:0000259" key="2">
    <source>
        <dbReference type="Pfam" id="PF23092"/>
    </source>
</evidence>
<proteinExistence type="inferred from homology"/>
<evidence type="ECO:0000313" key="4">
    <source>
        <dbReference type="Proteomes" id="UP001529510"/>
    </source>
</evidence>
<sequence>EYIIYVDPVTQLGLNTDSVMEYSIGDIHRASDADTPELLPDTISVKLKDLTLNSEDSLAFETLIPKPVLQRYISQLEEHRRIIFSGPSGTGKSFLASRLAEYMVLKEGKQLEHQAIATFNVDNKTTK</sequence>
<dbReference type="AlphaFoldDB" id="A0ABD0N1Q6"/>
<comment type="caution">
    <text evidence="3">The sequence shown here is derived from an EMBL/GenBank/DDBJ whole genome shotgun (WGS) entry which is preliminary data.</text>
</comment>
<dbReference type="EMBL" id="JAMKFB020000025">
    <property type="protein sequence ID" value="KAL0155680.1"/>
    <property type="molecule type" value="Genomic_DNA"/>
</dbReference>